<feature type="compositionally biased region" description="Basic and acidic residues" evidence="1">
    <location>
        <begin position="170"/>
        <end position="179"/>
    </location>
</feature>
<feature type="compositionally biased region" description="Basic residues" evidence="1">
    <location>
        <begin position="735"/>
        <end position="751"/>
    </location>
</feature>
<reference evidence="2 3" key="1">
    <citation type="submission" date="2016-04" db="EMBL/GenBank/DDBJ databases">
        <title>A degradative enzymes factory behind the ericoid mycorrhizal symbiosis.</title>
        <authorList>
            <consortium name="DOE Joint Genome Institute"/>
            <person name="Martino E."/>
            <person name="Morin E."/>
            <person name="Grelet G."/>
            <person name="Kuo A."/>
            <person name="Kohler A."/>
            <person name="Daghino S."/>
            <person name="Barry K."/>
            <person name="Choi C."/>
            <person name="Cichocki N."/>
            <person name="Clum A."/>
            <person name="Copeland A."/>
            <person name="Hainaut M."/>
            <person name="Haridas S."/>
            <person name="Labutti K."/>
            <person name="Lindquist E."/>
            <person name="Lipzen A."/>
            <person name="Khouja H.-R."/>
            <person name="Murat C."/>
            <person name="Ohm R."/>
            <person name="Olson A."/>
            <person name="Spatafora J."/>
            <person name="Veneault-Fourrey C."/>
            <person name="Henrissat B."/>
            <person name="Grigoriev I."/>
            <person name="Martin F."/>
            <person name="Perotto S."/>
        </authorList>
    </citation>
    <scope>NUCLEOTIDE SEQUENCE [LARGE SCALE GENOMIC DNA]</scope>
    <source>
        <strain evidence="2 3">F</strain>
    </source>
</reference>
<evidence type="ECO:0008006" key="4">
    <source>
        <dbReference type="Google" id="ProtNLM"/>
    </source>
</evidence>
<dbReference type="Proteomes" id="UP000235786">
    <property type="component" value="Unassembled WGS sequence"/>
</dbReference>
<dbReference type="SMART" id="SM00671">
    <property type="entry name" value="SEL1"/>
    <property type="match status" value="3"/>
</dbReference>
<dbReference type="OrthoDB" id="2384430at2759"/>
<feature type="region of interest" description="Disordered" evidence="1">
    <location>
        <begin position="393"/>
        <end position="530"/>
    </location>
</feature>
<dbReference type="SUPFAM" id="SSF81901">
    <property type="entry name" value="HCP-like"/>
    <property type="match status" value="1"/>
</dbReference>
<evidence type="ECO:0000313" key="2">
    <source>
        <dbReference type="EMBL" id="PMD39852.1"/>
    </source>
</evidence>
<proteinExistence type="predicted"/>
<dbReference type="EMBL" id="KZ613946">
    <property type="protein sequence ID" value="PMD39852.1"/>
    <property type="molecule type" value="Genomic_DNA"/>
</dbReference>
<sequence>MAARPNFIDLRSQLHGPFGSGLPSPRLHVAGEIPPELSPLDAFAAQSRLLAKQLEQQNAGGGKRMSRLPPLTIDSLSQGRPGYFRSASAEATTPLSPTSPGSGLKSEVETPGFRPVSVHPTLSDLRPSVEPPVPTLPRRDEEEFRGRRPPGNETSFFGARRDQSPPSLENDLKPRHIDRPTSNLQMRPSYDSMRQRHISLRPHDESRVAGYDARLAPPRSPFVQRTPSPRSMSMDSSDDDLSNTSNPRPNMSPHRKYSAGSGLSTSPISPQMYVGRSPSMSSEISVGGTRLPRPAFNFSRPLSRASMNGPPTDIPSRQASGDSQPSFILADDTAHTPVSMHSEGFPDSTAESGAAPSYVYSKFSLPRGKMLQRNSLIFQEGLSQSQYSWEQPVPFSNVQPFGGAPPSPPSRPSTSSLRPDTLQSRPSFDPERPSLDPGRPSLDPGRPSLDPGRPSLDPGRSSFDPNRPSADTGRSLFERGRTLTDPPRSSSERPSMLRGNTSTEAYSPSVASSSTIKARSQHSLAPTADLSPEDNVARAIEYHEAGALNKSTYHLRLAARQNDPTGMLLYALACRHGWGMRPNQREGVAWLRKAADSASLEVADDEDLMKEGKAVDLMELKARKAQFALSIYELGVSHMNGWGIEQDKVLALRCFEIAGSWGDADALAEAGFCYAQGVGCKKDLMKSAKFYRQAEAKGISMIGNSWIYKSKYSDDAGGKKSTESRSSPEKEKEKKPRNKSRTRTIFGRKRPANPEFPPI</sequence>
<feature type="region of interest" description="Disordered" evidence="1">
    <location>
        <begin position="710"/>
        <end position="759"/>
    </location>
</feature>
<organism evidence="2 3">
    <name type="scientific">Hyaloscypha variabilis (strain UAMH 11265 / GT02V1 / F)</name>
    <name type="common">Meliniomyces variabilis</name>
    <dbReference type="NCBI Taxonomy" id="1149755"/>
    <lineage>
        <taxon>Eukaryota</taxon>
        <taxon>Fungi</taxon>
        <taxon>Dikarya</taxon>
        <taxon>Ascomycota</taxon>
        <taxon>Pezizomycotina</taxon>
        <taxon>Leotiomycetes</taxon>
        <taxon>Helotiales</taxon>
        <taxon>Hyaloscyphaceae</taxon>
        <taxon>Hyaloscypha</taxon>
        <taxon>Hyaloscypha variabilis</taxon>
    </lineage>
</organism>
<dbReference type="InterPro" id="IPR011990">
    <property type="entry name" value="TPR-like_helical_dom_sf"/>
</dbReference>
<dbReference type="Pfam" id="PF08238">
    <property type="entry name" value="Sel1"/>
    <property type="match status" value="3"/>
</dbReference>
<feature type="compositionally biased region" description="Low complexity" evidence="1">
    <location>
        <begin position="225"/>
        <end position="235"/>
    </location>
</feature>
<gene>
    <name evidence="2" type="ORF">L207DRAFT_31051</name>
</gene>
<keyword evidence="3" id="KW-1185">Reference proteome</keyword>
<feature type="compositionally biased region" description="Polar residues" evidence="1">
    <location>
        <begin position="315"/>
        <end position="326"/>
    </location>
</feature>
<feature type="compositionally biased region" description="Basic and acidic residues" evidence="1">
    <location>
        <begin position="711"/>
        <end position="734"/>
    </location>
</feature>
<dbReference type="Gene3D" id="1.25.40.10">
    <property type="entry name" value="Tetratricopeptide repeat domain"/>
    <property type="match status" value="1"/>
</dbReference>
<dbReference type="GO" id="GO:0010972">
    <property type="term" value="P:negative regulation of G2/M transition of mitotic cell cycle"/>
    <property type="evidence" value="ECO:0007669"/>
    <property type="project" value="TreeGrafter"/>
</dbReference>
<dbReference type="InterPro" id="IPR052945">
    <property type="entry name" value="Mitotic_Regulator"/>
</dbReference>
<feature type="region of interest" description="Disordered" evidence="1">
    <location>
        <begin position="1"/>
        <end position="33"/>
    </location>
</feature>
<protein>
    <recommendedName>
        <fullName evidence="4">HCP-like protein</fullName>
    </recommendedName>
</protein>
<dbReference type="AlphaFoldDB" id="A0A2J6RMW7"/>
<feature type="compositionally biased region" description="Polar residues" evidence="1">
    <location>
        <begin position="487"/>
        <end position="524"/>
    </location>
</feature>
<evidence type="ECO:0000256" key="1">
    <source>
        <dbReference type="SAM" id="MobiDB-lite"/>
    </source>
</evidence>
<dbReference type="InterPro" id="IPR006597">
    <property type="entry name" value="Sel1-like"/>
</dbReference>
<name>A0A2J6RMW7_HYAVF</name>
<feature type="compositionally biased region" description="Basic and acidic residues" evidence="1">
    <location>
        <begin position="137"/>
        <end position="146"/>
    </location>
</feature>
<dbReference type="STRING" id="1149755.A0A2J6RMW7"/>
<feature type="compositionally biased region" description="Polar residues" evidence="1">
    <location>
        <begin position="89"/>
        <end position="101"/>
    </location>
</feature>
<feature type="region of interest" description="Disordered" evidence="1">
    <location>
        <begin position="54"/>
        <end position="328"/>
    </location>
</feature>
<evidence type="ECO:0000313" key="3">
    <source>
        <dbReference type="Proteomes" id="UP000235786"/>
    </source>
</evidence>
<dbReference type="PANTHER" id="PTHR43628">
    <property type="entry name" value="ACTIVATOR OF C KINASE PROTEIN 1-RELATED"/>
    <property type="match status" value="1"/>
</dbReference>
<dbReference type="PANTHER" id="PTHR43628:SF11">
    <property type="entry name" value="PROTEIN DSF2"/>
    <property type="match status" value="1"/>
</dbReference>
<accession>A0A2J6RMW7</accession>
<dbReference type="GO" id="GO:0032153">
    <property type="term" value="C:cell division site"/>
    <property type="evidence" value="ECO:0007669"/>
    <property type="project" value="TreeGrafter"/>
</dbReference>